<dbReference type="Pfam" id="PF13338">
    <property type="entry name" value="AbiEi_4"/>
    <property type="match status" value="1"/>
</dbReference>
<protein>
    <submittedName>
        <fullName evidence="2">Transcriptional regulator, AbiEi antitoxin, Type IV TA system</fullName>
    </submittedName>
</protein>
<proteinExistence type="predicted"/>
<keyword evidence="3" id="KW-1185">Reference proteome</keyword>
<organism evidence="2 3">
    <name type="scientific">Williamsia serinedens</name>
    <dbReference type="NCBI Taxonomy" id="391736"/>
    <lineage>
        <taxon>Bacteria</taxon>
        <taxon>Bacillati</taxon>
        <taxon>Actinomycetota</taxon>
        <taxon>Actinomycetes</taxon>
        <taxon>Mycobacteriales</taxon>
        <taxon>Nocardiaceae</taxon>
        <taxon>Williamsia</taxon>
    </lineage>
</organism>
<name>A0ABT1H6I6_9NOCA</name>
<gene>
    <name evidence="2" type="ORF">LX12_004052</name>
</gene>
<feature type="domain" description="AbiEi antitoxin N-terminal" evidence="1">
    <location>
        <begin position="9"/>
        <end position="48"/>
    </location>
</feature>
<sequence>MDMFSFPTDRHGIVLRSRAVAAGVSDSELSQAVARGHLVRLTRGAFAVAVARKPREHHRLAAIAVAAVSTGAILSHQSAATVLGLEMLRPDLERVHLTVALGSGAHRTATRHEHEAELGPDDVVVRDGIRTTSLERTAVDVACTSSGGSPGALVVFDSALRLGADRGAMEAMLLGARRGVGPARRALRDADARAENPGESWGRAQMISAGLPVDDLQHEFHDENGELIARTDFAWGDVLVGEFDGMVKYQKHLRPGETPFEAMRREKEREDALRRMGIMVIRWTWDDLVTGRVVIMVRDWLDRLGVIAA</sequence>
<evidence type="ECO:0000313" key="2">
    <source>
        <dbReference type="EMBL" id="MCP2162840.1"/>
    </source>
</evidence>
<comment type="caution">
    <text evidence="2">The sequence shown here is derived from an EMBL/GenBank/DDBJ whole genome shotgun (WGS) entry which is preliminary data.</text>
</comment>
<evidence type="ECO:0000313" key="3">
    <source>
        <dbReference type="Proteomes" id="UP001205740"/>
    </source>
</evidence>
<accession>A0ABT1H6I6</accession>
<reference evidence="2 3" key="1">
    <citation type="submission" date="2022-06" db="EMBL/GenBank/DDBJ databases">
        <title>Genomic Encyclopedia of Archaeal and Bacterial Type Strains, Phase II (KMG-II): from individual species to whole genera.</title>
        <authorList>
            <person name="Goeker M."/>
        </authorList>
    </citation>
    <scope>NUCLEOTIDE SEQUENCE [LARGE SCALE GENOMIC DNA]</scope>
    <source>
        <strain evidence="2 3">DSM 45037</strain>
    </source>
</reference>
<evidence type="ECO:0000259" key="1">
    <source>
        <dbReference type="Pfam" id="PF13338"/>
    </source>
</evidence>
<dbReference type="InterPro" id="IPR025159">
    <property type="entry name" value="AbiEi_N"/>
</dbReference>
<dbReference type="Proteomes" id="UP001205740">
    <property type="component" value="Unassembled WGS sequence"/>
</dbReference>
<dbReference type="EMBL" id="JAMTCG010000008">
    <property type="protein sequence ID" value="MCP2162840.1"/>
    <property type="molecule type" value="Genomic_DNA"/>
</dbReference>